<dbReference type="SMART" id="SM00360">
    <property type="entry name" value="RRM"/>
    <property type="match status" value="4"/>
</dbReference>
<dbReference type="InterPro" id="IPR035979">
    <property type="entry name" value="RBD_domain_sf"/>
</dbReference>
<evidence type="ECO:0000313" key="7">
    <source>
        <dbReference type="Proteomes" id="UP001378960"/>
    </source>
</evidence>
<dbReference type="GO" id="GO:0010494">
    <property type="term" value="C:cytoplasmic stress granule"/>
    <property type="evidence" value="ECO:0007669"/>
    <property type="project" value="TreeGrafter"/>
</dbReference>
<evidence type="ECO:0000256" key="3">
    <source>
        <dbReference type="PROSITE-ProRule" id="PRU00176"/>
    </source>
</evidence>
<evidence type="ECO:0000256" key="2">
    <source>
        <dbReference type="ARBA" id="ARBA00022884"/>
    </source>
</evidence>
<accession>A0AAV5R3C1</accession>
<feature type="region of interest" description="Disordered" evidence="4">
    <location>
        <begin position="21"/>
        <end position="58"/>
    </location>
</feature>
<dbReference type="GO" id="GO:0003729">
    <property type="term" value="F:mRNA binding"/>
    <property type="evidence" value="ECO:0007669"/>
    <property type="project" value="TreeGrafter"/>
</dbReference>
<dbReference type="CDD" id="cd12521">
    <property type="entry name" value="RRM3_MRN1"/>
    <property type="match status" value="1"/>
</dbReference>
<gene>
    <name evidence="6" type="ORF">DAPK24_023460</name>
</gene>
<feature type="compositionally biased region" description="Polar residues" evidence="4">
    <location>
        <begin position="646"/>
        <end position="661"/>
    </location>
</feature>
<keyword evidence="7" id="KW-1185">Reference proteome</keyword>
<dbReference type="Proteomes" id="UP001378960">
    <property type="component" value="Unassembled WGS sequence"/>
</dbReference>
<dbReference type="FunFam" id="3.30.70.330:FF:000120">
    <property type="entry name" value="Negative regulator of differentiation 1"/>
    <property type="match status" value="1"/>
</dbReference>
<comment type="caution">
    <text evidence="6">The sequence shown here is derived from an EMBL/GenBank/DDBJ whole genome shotgun (WGS) entry which is preliminary data.</text>
</comment>
<organism evidence="6 7">
    <name type="scientific">Pichia kluyveri</name>
    <name type="common">Yeast</name>
    <dbReference type="NCBI Taxonomy" id="36015"/>
    <lineage>
        <taxon>Eukaryota</taxon>
        <taxon>Fungi</taxon>
        <taxon>Dikarya</taxon>
        <taxon>Ascomycota</taxon>
        <taxon>Saccharomycotina</taxon>
        <taxon>Pichiomycetes</taxon>
        <taxon>Pichiales</taxon>
        <taxon>Pichiaceae</taxon>
        <taxon>Pichia</taxon>
    </lineage>
</organism>
<name>A0AAV5R3C1_PICKL</name>
<feature type="domain" description="RRM" evidence="5">
    <location>
        <begin position="291"/>
        <end position="362"/>
    </location>
</feature>
<feature type="compositionally biased region" description="Polar residues" evidence="4">
    <location>
        <begin position="39"/>
        <end position="58"/>
    </location>
</feature>
<dbReference type="PANTHER" id="PTHR14089">
    <property type="entry name" value="PRE-MRNA-SPLICING FACTOR RBM22"/>
    <property type="match status" value="1"/>
</dbReference>
<feature type="compositionally biased region" description="Low complexity" evidence="4">
    <location>
        <begin position="628"/>
        <end position="645"/>
    </location>
</feature>
<protein>
    <submittedName>
        <fullName evidence="6">Mrn1 protein</fullName>
    </submittedName>
</protein>
<dbReference type="Pfam" id="PF00076">
    <property type="entry name" value="RRM_1"/>
    <property type="match status" value="2"/>
</dbReference>
<reference evidence="6 7" key="1">
    <citation type="journal article" date="2023" name="Elife">
        <title>Identification of key yeast species and microbe-microbe interactions impacting larval growth of Drosophila in the wild.</title>
        <authorList>
            <person name="Mure A."/>
            <person name="Sugiura Y."/>
            <person name="Maeda R."/>
            <person name="Honda K."/>
            <person name="Sakurai N."/>
            <person name="Takahashi Y."/>
            <person name="Watada M."/>
            <person name="Katoh T."/>
            <person name="Gotoh A."/>
            <person name="Gotoh Y."/>
            <person name="Taniguchi I."/>
            <person name="Nakamura K."/>
            <person name="Hayashi T."/>
            <person name="Katayama T."/>
            <person name="Uemura T."/>
            <person name="Hattori Y."/>
        </authorList>
    </citation>
    <scope>NUCLEOTIDE SEQUENCE [LARGE SCALE GENOMIC DNA]</scope>
    <source>
        <strain evidence="6 7">PK-24</strain>
    </source>
</reference>
<dbReference type="GO" id="GO:0051252">
    <property type="term" value="P:regulation of RNA metabolic process"/>
    <property type="evidence" value="ECO:0007669"/>
    <property type="project" value="UniProtKB-ARBA"/>
</dbReference>
<dbReference type="SUPFAM" id="SSF54928">
    <property type="entry name" value="RNA-binding domain, RBD"/>
    <property type="match status" value="4"/>
</dbReference>
<feature type="region of interest" description="Disordered" evidence="4">
    <location>
        <begin position="628"/>
        <end position="682"/>
    </location>
</feature>
<keyword evidence="2 3" id="KW-0694">RNA-binding</keyword>
<dbReference type="GO" id="GO:0010468">
    <property type="term" value="P:regulation of gene expression"/>
    <property type="evidence" value="ECO:0007669"/>
    <property type="project" value="UniProtKB-ARBA"/>
</dbReference>
<evidence type="ECO:0000259" key="5">
    <source>
        <dbReference type="PROSITE" id="PS50102"/>
    </source>
</evidence>
<feature type="domain" description="RRM" evidence="5">
    <location>
        <begin position="424"/>
        <end position="497"/>
    </location>
</feature>
<dbReference type="InterPro" id="IPR039171">
    <property type="entry name" value="Cwc2/Slt11"/>
</dbReference>
<dbReference type="PROSITE" id="PS50102">
    <property type="entry name" value="RRM"/>
    <property type="match status" value="4"/>
</dbReference>
<dbReference type="FunFam" id="3.30.70.330:FF:000047">
    <property type="entry name" value="Differentiation 1 negative regulator"/>
    <property type="match status" value="1"/>
</dbReference>
<dbReference type="InterPro" id="IPR000504">
    <property type="entry name" value="RRM_dom"/>
</dbReference>
<dbReference type="EMBL" id="BTGB01000003">
    <property type="protein sequence ID" value="GMM45771.1"/>
    <property type="molecule type" value="Genomic_DNA"/>
</dbReference>
<dbReference type="Gene3D" id="3.30.70.330">
    <property type="match status" value="4"/>
</dbReference>
<dbReference type="GO" id="GO:0000398">
    <property type="term" value="P:mRNA splicing, via spliceosome"/>
    <property type="evidence" value="ECO:0007669"/>
    <property type="project" value="TreeGrafter"/>
</dbReference>
<feature type="domain" description="RRM" evidence="5">
    <location>
        <begin position="515"/>
        <end position="590"/>
    </location>
</feature>
<feature type="compositionally biased region" description="Low complexity" evidence="4">
    <location>
        <begin position="24"/>
        <end position="38"/>
    </location>
</feature>
<dbReference type="AlphaFoldDB" id="A0AAV5R3C1"/>
<keyword evidence="1" id="KW-0677">Repeat</keyword>
<dbReference type="PANTHER" id="PTHR14089:SF8">
    <property type="entry name" value="RNA-BINDING PROTEIN MRN1"/>
    <property type="match status" value="1"/>
</dbReference>
<dbReference type="InterPro" id="IPR012677">
    <property type="entry name" value="Nucleotide-bd_a/b_plait_sf"/>
</dbReference>
<feature type="domain" description="RRM" evidence="5">
    <location>
        <begin position="200"/>
        <end position="273"/>
    </location>
</feature>
<feature type="compositionally biased region" description="Acidic residues" evidence="4">
    <location>
        <begin position="664"/>
        <end position="679"/>
    </location>
</feature>
<sequence>MSNFNHLLPQQINHSTMSLNDLENINNNNNNNNNNNINSHPNGNPFPNSNIYNNIPMQTSNSASNFDLYNNNNNNNNSQYSLLNSNLKSPQFLNQFSSSTPLSTLTQNSIPMLNQSSANNTLLQNKNLLPSSVSMTPQLSINSQIGLNDLNSPDLNNNNNNNLDNNNTFINTSFNLTSNSNSNNNSTYNLIPEVSSIPSRTVYLGNIPNGITTNELLNHVRSGTVESLKLIPSKNCAFISFLDEKSATLFHSDAILKRLTINNHDIKIGWGKPSPVQPAVLSCVQRYNATRNVYIGNLNDNINEDDLRNDFQEFGEIDTIKILYEKRIAFIHFTSILSAIKCVQSLPLNNKYKDNRIFYGKDRCAFITKTQQHNAAQYLGLNPNVDNFLNQVDRDLISNALVQQSNAAAMIATSTGGNSNLGNRTIYLGNLHPDSTIEEICNVVRGGILQNIRLINDRHVCFITFIDPISAAQFYAMSSLHGLIIHNRKIKVGWGKHSGPLPNLINLAVGNGASRNIYIGGLDKISDIKFNKDKLYLDFKEFGEIEQINFFEERHCCFVNFTNISNAIKAIDGIRNNFDYQRCKINFGKDRCGNTPRQYQISNNNNNNNRNPHNDDLINGIENMNLNNNNNNNNHHYPYNNNTSNVNDIFNNGYTTNTNKGSEYEDEDDEEEDDEDDYIDESKVKYQPLGIILQNSQNNIM</sequence>
<proteinExistence type="predicted"/>
<evidence type="ECO:0000256" key="1">
    <source>
        <dbReference type="ARBA" id="ARBA00022737"/>
    </source>
</evidence>
<evidence type="ECO:0000256" key="4">
    <source>
        <dbReference type="SAM" id="MobiDB-lite"/>
    </source>
</evidence>
<evidence type="ECO:0000313" key="6">
    <source>
        <dbReference type="EMBL" id="GMM45771.1"/>
    </source>
</evidence>